<keyword evidence="2" id="KW-1185">Reference proteome</keyword>
<sequence>MDPNEISLESIDKLFEYEKHSRFIDEMDYEQLKNFSKLYCKLYLKQQEVIKSLGSIQI</sequence>
<dbReference type="RefSeq" id="YP_010670173.1">
    <property type="nucleotide sequence ID" value="NC_070963.1"/>
</dbReference>
<evidence type="ECO:0000313" key="2">
    <source>
        <dbReference type="Proteomes" id="UP000664915"/>
    </source>
</evidence>
<dbReference type="Proteomes" id="UP000664915">
    <property type="component" value="Segment"/>
</dbReference>
<reference evidence="1" key="1">
    <citation type="submission" date="2020-09" db="EMBL/GenBank/DDBJ databases">
        <authorList>
            <person name="Zhang D."/>
            <person name="Hatherill J.R."/>
            <person name="Ramirez J.F."/>
            <person name="Edinger B."/>
            <person name="Balarin R."/>
            <person name="Sullivan A."/>
            <person name="Humpal K.M."/>
            <person name="Guseva A."/>
            <person name="Butela K.A."/>
            <person name="Garlena R.A."/>
            <person name="Russell D.A."/>
            <person name="Pope W.H."/>
            <person name="Jacobs-Sera D."/>
            <person name="Hatfull G.F."/>
        </authorList>
    </citation>
    <scope>NUCLEOTIDE SEQUENCE</scope>
</reference>
<name>A0A879R1U3_9CAUD</name>
<dbReference type="KEGG" id="vg:77946368"/>
<dbReference type="GeneID" id="77946368"/>
<evidence type="ECO:0000313" key="1">
    <source>
        <dbReference type="EMBL" id="QPX48163.1"/>
    </source>
</evidence>
<accession>A0A879R1U3</accession>
<dbReference type="EMBL" id="MW015081">
    <property type="protein sequence ID" value="QPX48163.1"/>
    <property type="molecule type" value="Genomic_DNA"/>
</dbReference>
<proteinExistence type="predicted"/>
<organism evidence="1 2">
    <name type="scientific">Synechococcus phage S-SRM01</name>
    <dbReference type="NCBI Taxonomy" id="2781608"/>
    <lineage>
        <taxon>Viruses</taxon>
        <taxon>Duplodnaviria</taxon>
        <taxon>Heunggongvirae</taxon>
        <taxon>Uroviricota</taxon>
        <taxon>Caudoviricetes</taxon>
        <taxon>Pantevenvirales</taxon>
        <taxon>Kyanoviridae</taxon>
        <taxon>Serangoonvirus</taxon>
        <taxon>Serangoonvirus essarone</taxon>
    </lineage>
</organism>
<protein>
    <submittedName>
        <fullName evidence="1">Uncharacterized protein</fullName>
    </submittedName>
</protein>